<dbReference type="PANTHER" id="PTHR46913:SF22">
    <property type="entry name" value="RING-TYPE E3 UBIQUITIN TRANSFERASE"/>
    <property type="match status" value="1"/>
</dbReference>
<sequence>METIEKHHGWVPLEDTKDCSHGLCTIFCPQWCYILFPPPPSLPLSEDEESSGSAFSPLVIGIIGILGAAFLLIGYYTVVTKYRNASLFRRRGPSDHDQLEEESVEQSQRQESWHLQSTNGLDEALIAKITVCWYKRGDGLVDGTDCSVCLAEFREGESLRLLPKCSHAFHLQCIDTWLKSHSNCPLCRASILVQSSDLESRLVSASDHEQERVAVVVDDLDLERNGEEEDAEREIEVGNEGNTCKDFQAIEIGEEDNRPLRRSVSMGSVSGYRVLSIADVLQESMEDGHLPVADAGCESTRRGGGENSKGRTGRSKGLHSVMSSVQMKRSVSSGKSCFTRKGRGGVRFFCFEELQQKSDGEEASSDYGERDEGCQRSLCRDAPTQSHNAACSFHNYCRTKSIYTVTSNSNAPNSGLLQQRWLEDVVMIAREAYVASVRMARCHGHGMLIGWKGFHY</sequence>
<gene>
    <name evidence="17" type="ORF">IEQ34_013976</name>
</gene>
<proteinExistence type="predicted"/>
<dbReference type="GO" id="GO:0016567">
    <property type="term" value="P:protein ubiquitination"/>
    <property type="evidence" value="ECO:0007669"/>
    <property type="project" value="InterPro"/>
</dbReference>
<name>A0AAV7GK14_DENCH</name>
<evidence type="ECO:0000256" key="2">
    <source>
        <dbReference type="ARBA" id="ARBA00004167"/>
    </source>
</evidence>
<dbReference type="Pfam" id="PF13639">
    <property type="entry name" value="zf-RING_2"/>
    <property type="match status" value="1"/>
</dbReference>
<evidence type="ECO:0000256" key="15">
    <source>
        <dbReference type="SAM" id="Phobius"/>
    </source>
</evidence>
<evidence type="ECO:0000256" key="3">
    <source>
        <dbReference type="ARBA" id="ARBA00004906"/>
    </source>
</evidence>
<accession>A0AAV7GK14</accession>
<comment type="catalytic activity">
    <reaction evidence="1">
        <text>S-ubiquitinyl-[E2 ubiquitin-conjugating enzyme]-L-cysteine + [acceptor protein]-L-lysine = [E2 ubiquitin-conjugating enzyme]-L-cysteine + N(6)-ubiquitinyl-[acceptor protein]-L-lysine.</text>
        <dbReference type="EC" id="2.3.2.27"/>
    </reaction>
</comment>
<evidence type="ECO:0000256" key="8">
    <source>
        <dbReference type="ARBA" id="ARBA00022771"/>
    </source>
</evidence>
<dbReference type="InterPro" id="IPR044600">
    <property type="entry name" value="ATL1/ATL16-like"/>
</dbReference>
<feature type="transmembrane region" description="Helical" evidence="15">
    <location>
        <begin position="54"/>
        <end position="79"/>
    </location>
</feature>
<keyword evidence="11 15" id="KW-1133">Transmembrane helix</keyword>
<dbReference type="EC" id="2.3.2.27" evidence="4"/>
<keyword evidence="9" id="KW-0833">Ubl conjugation pathway</keyword>
<dbReference type="AlphaFoldDB" id="A0AAV7GK14"/>
<organism evidence="17 18">
    <name type="scientific">Dendrobium chrysotoxum</name>
    <name type="common">Orchid</name>
    <dbReference type="NCBI Taxonomy" id="161865"/>
    <lineage>
        <taxon>Eukaryota</taxon>
        <taxon>Viridiplantae</taxon>
        <taxon>Streptophyta</taxon>
        <taxon>Embryophyta</taxon>
        <taxon>Tracheophyta</taxon>
        <taxon>Spermatophyta</taxon>
        <taxon>Magnoliopsida</taxon>
        <taxon>Liliopsida</taxon>
        <taxon>Asparagales</taxon>
        <taxon>Orchidaceae</taxon>
        <taxon>Epidendroideae</taxon>
        <taxon>Malaxideae</taxon>
        <taxon>Dendrobiinae</taxon>
        <taxon>Dendrobium</taxon>
    </lineage>
</organism>
<dbReference type="EMBL" id="JAGFBR010000013">
    <property type="protein sequence ID" value="KAH0456069.1"/>
    <property type="molecule type" value="Genomic_DNA"/>
</dbReference>
<evidence type="ECO:0000256" key="9">
    <source>
        <dbReference type="ARBA" id="ARBA00022786"/>
    </source>
</evidence>
<evidence type="ECO:0000313" key="18">
    <source>
        <dbReference type="Proteomes" id="UP000775213"/>
    </source>
</evidence>
<reference evidence="17 18" key="1">
    <citation type="journal article" date="2021" name="Hortic Res">
        <title>Chromosome-scale assembly of the Dendrobium chrysotoxum genome enhances the understanding of orchid evolution.</title>
        <authorList>
            <person name="Zhang Y."/>
            <person name="Zhang G.Q."/>
            <person name="Zhang D."/>
            <person name="Liu X.D."/>
            <person name="Xu X.Y."/>
            <person name="Sun W.H."/>
            <person name="Yu X."/>
            <person name="Zhu X."/>
            <person name="Wang Z.W."/>
            <person name="Zhao X."/>
            <person name="Zhong W.Y."/>
            <person name="Chen H."/>
            <person name="Yin W.L."/>
            <person name="Huang T."/>
            <person name="Niu S.C."/>
            <person name="Liu Z.J."/>
        </authorList>
    </citation>
    <scope>NUCLEOTIDE SEQUENCE [LARGE SCALE GENOMIC DNA]</scope>
    <source>
        <strain evidence="17">Lindl</strain>
    </source>
</reference>
<evidence type="ECO:0000256" key="11">
    <source>
        <dbReference type="ARBA" id="ARBA00022989"/>
    </source>
</evidence>
<dbReference type="SUPFAM" id="SSF57850">
    <property type="entry name" value="RING/U-box"/>
    <property type="match status" value="1"/>
</dbReference>
<dbReference type="GO" id="GO:0016020">
    <property type="term" value="C:membrane"/>
    <property type="evidence" value="ECO:0007669"/>
    <property type="project" value="UniProtKB-SubCell"/>
</dbReference>
<evidence type="ECO:0000256" key="12">
    <source>
        <dbReference type="ARBA" id="ARBA00023136"/>
    </source>
</evidence>
<evidence type="ECO:0000259" key="16">
    <source>
        <dbReference type="PROSITE" id="PS50089"/>
    </source>
</evidence>
<dbReference type="CDD" id="cd16461">
    <property type="entry name" value="RING-H2_EL5-like"/>
    <property type="match status" value="1"/>
</dbReference>
<dbReference type="GO" id="GO:0061630">
    <property type="term" value="F:ubiquitin protein ligase activity"/>
    <property type="evidence" value="ECO:0007669"/>
    <property type="project" value="UniProtKB-EC"/>
</dbReference>
<feature type="region of interest" description="Disordered" evidence="14">
    <location>
        <begin position="291"/>
        <end position="325"/>
    </location>
</feature>
<dbReference type="Gene3D" id="3.30.40.10">
    <property type="entry name" value="Zinc/RING finger domain, C3HC4 (zinc finger)"/>
    <property type="match status" value="1"/>
</dbReference>
<dbReference type="Proteomes" id="UP000775213">
    <property type="component" value="Unassembled WGS sequence"/>
</dbReference>
<evidence type="ECO:0000313" key="17">
    <source>
        <dbReference type="EMBL" id="KAH0456069.1"/>
    </source>
</evidence>
<evidence type="ECO:0000256" key="1">
    <source>
        <dbReference type="ARBA" id="ARBA00000900"/>
    </source>
</evidence>
<evidence type="ECO:0000256" key="5">
    <source>
        <dbReference type="ARBA" id="ARBA00022679"/>
    </source>
</evidence>
<protein>
    <recommendedName>
        <fullName evidence="4">RING-type E3 ubiquitin transferase</fullName>
        <ecNumber evidence="4">2.3.2.27</ecNumber>
    </recommendedName>
</protein>
<evidence type="ECO:0000256" key="10">
    <source>
        <dbReference type="ARBA" id="ARBA00022833"/>
    </source>
</evidence>
<comment type="subcellular location">
    <subcellularLocation>
        <location evidence="2">Membrane</location>
        <topology evidence="2">Single-pass membrane protein</topology>
    </subcellularLocation>
</comment>
<keyword evidence="12 15" id="KW-0472">Membrane</keyword>
<evidence type="ECO:0000256" key="13">
    <source>
        <dbReference type="PROSITE-ProRule" id="PRU00175"/>
    </source>
</evidence>
<dbReference type="PANTHER" id="PTHR46913">
    <property type="entry name" value="RING-H2 FINGER PROTEIN ATL16"/>
    <property type="match status" value="1"/>
</dbReference>
<dbReference type="InterPro" id="IPR001841">
    <property type="entry name" value="Znf_RING"/>
</dbReference>
<feature type="domain" description="RING-type" evidence="16">
    <location>
        <begin position="146"/>
        <end position="188"/>
    </location>
</feature>
<keyword evidence="5" id="KW-0808">Transferase</keyword>
<evidence type="ECO:0000256" key="7">
    <source>
        <dbReference type="ARBA" id="ARBA00022723"/>
    </source>
</evidence>
<dbReference type="PROSITE" id="PS50089">
    <property type="entry name" value="ZF_RING_2"/>
    <property type="match status" value="1"/>
</dbReference>
<evidence type="ECO:0000256" key="14">
    <source>
        <dbReference type="SAM" id="MobiDB-lite"/>
    </source>
</evidence>
<dbReference type="SMART" id="SM00184">
    <property type="entry name" value="RING"/>
    <property type="match status" value="1"/>
</dbReference>
<comment type="pathway">
    <text evidence="3">Protein modification; protein ubiquitination.</text>
</comment>
<keyword evidence="18" id="KW-1185">Reference proteome</keyword>
<dbReference type="InterPro" id="IPR013083">
    <property type="entry name" value="Znf_RING/FYVE/PHD"/>
</dbReference>
<comment type="caution">
    <text evidence="17">The sequence shown here is derived from an EMBL/GenBank/DDBJ whole genome shotgun (WGS) entry which is preliminary data.</text>
</comment>
<keyword evidence="6 15" id="KW-0812">Transmembrane</keyword>
<keyword evidence="10" id="KW-0862">Zinc</keyword>
<evidence type="ECO:0000256" key="6">
    <source>
        <dbReference type="ARBA" id="ARBA00022692"/>
    </source>
</evidence>
<evidence type="ECO:0000256" key="4">
    <source>
        <dbReference type="ARBA" id="ARBA00012483"/>
    </source>
</evidence>
<keyword evidence="7" id="KW-0479">Metal-binding</keyword>
<dbReference type="FunFam" id="3.30.40.10:FF:000233">
    <property type="entry name" value="RING-H2 finger protein ATL54"/>
    <property type="match status" value="1"/>
</dbReference>
<keyword evidence="8 13" id="KW-0863">Zinc-finger</keyword>
<dbReference type="GO" id="GO:0008270">
    <property type="term" value="F:zinc ion binding"/>
    <property type="evidence" value="ECO:0007669"/>
    <property type="project" value="UniProtKB-KW"/>
</dbReference>